<dbReference type="PANTHER" id="PTHR34975">
    <property type="entry name" value="SPORE GERMINATION PROTEIN A2"/>
    <property type="match status" value="1"/>
</dbReference>
<dbReference type="Proteomes" id="UP000317036">
    <property type="component" value="Unassembled WGS sequence"/>
</dbReference>
<comment type="caution">
    <text evidence="9">The sequence shown here is derived from an EMBL/GenBank/DDBJ whole genome shotgun (WGS) entry which is preliminary data.</text>
</comment>
<dbReference type="Pfam" id="PF03845">
    <property type="entry name" value="Spore_permease"/>
    <property type="match status" value="1"/>
</dbReference>
<dbReference type="NCBIfam" id="TIGR00912">
    <property type="entry name" value="2A0309"/>
    <property type="match status" value="1"/>
</dbReference>
<keyword evidence="5 8" id="KW-0812">Transmembrane</keyword>
<feature type="transmembrane region" description="Helical" evidence="8">
    <location>
        <begin position="336"/>
        <end position="358"/>
    </location>
</feature>
<feature type="transmembrane region" description="Helical" evidence="8">
    <location>
        <begin position="194"/>
        <end position="212"/>
    </location>
</feature>
<dbReference type="GO" id="GO:0016020">
    <property type="term" value="C:membrane"/>
    <property type="evidence" value="ECO:0007669"/>
    <property type="project" value="UniProtKB-SubCell"/>
</dbReference>
<dbReference type="AlphaFoldDB" id="A0A559K0C2"/>
<keyword evidence="6 8" id="KW-1133">Transmembrane helix</keyword>
<feature type="transmembrane region" description="Helical" evidence="8">
    <location>
        <begin position="118"/>
        <end position="140"/>
    </location>
</feature>
<keyword evidence="4" id="KW-0309">Germination</keyword>
<feature type="transmembrane region" description="Helical" evidence="8">
    <location>
        <begin position="307"/>
        <end position="324"/>
    </location>
</feature>
<feature type="transmembrane region" description="Helical" evidence="8">
    <location>
        <begin position="87"/>
        <end position="112"/>
    </location>
</feature>
<accession>A0A559K0C2</accession>
<feature type="transmembrane region" description="Helical" evidence="8">
    <location>
        <begin position="273"/>
        <end position="295"/>
    </location>
</feature>
<evidence type="ECO:0000256" key="7">
    <source>
        <dbReference type="ARBA" id="ARBA00023136"/>
    </source>
</evidence>
<organism evidence="9 10">
    <name type="scientific">Paenibacillus cremeus</name>
    <dbReference type="NCBI Taxonomy" id="2163881"/>
    <lineage>
        <taxon>Bacteria</taxon>
        <taxon>Bacillati</taxon>
        <taxon>Bacillota</taxon>
        <taxon>Bacilli</taxon>
        <taxon>Bacillales</taxon>
        <taxon>Paenibacillaceae</taxon>
        <taxon>Paenibacillus</taxon>
    </lineage>
</organism>
<comment type="similarity">
    <text evidence="2">Belongs to the amino acid-polyamine-organocation (APC) superfamily. Spore germination protein (SGP) (TC 2.A.3.9) family.</text>
</comment>
<keyword evidence="3" id="KW-0813">Transport</keyword>
<feature type="transmembrane region" description="Helical" evidence="8">
    <location>
        <begin position="147"/>
        <end position="169"/>
    </location>
</feature>
<keyword evidence="7 8" id="KW-0472">Membrane</keyword>
<sequence>MASVQNSVKENNLISGFFVFFLLNASQTGVGGIAAENRIYKDSGNDAWISVLIMGLSLHLIIWMIFKMLGNPAKDVIDLHQMIFGRFLGNAVSLLMIGYYFISALYVFRIYIDVLQSWIFPTLTTWEFTVVLLCLMYYLVSGGFRVLTGLAFFAVGTSVLVYLLIYYPIRFGNISHLMPVNHHSAADLLKSSKISYGMFIGFEALLVYFPFIKSAEKNARWAHLGLLLNTLQFTATIVSTLMYFSQGLLKNTLYQTIVVTKIIEFQFLERFEYVFIFSWLIIIIPSLCLSIWSCIRIIKRVTHIKPRISLALILLTFFIVVVQFNDRVKVNELSSFVAEIGFYFVFAYIPLLFILYLIRSMKKAKLNTA</sequence>
<dbReference type="PANTHER" id="PTHR34975:SF2">
    <property type="entry name" value="SPORE GERMINATION PROTEIN A2"/>
    <property type="match status" value="1"/>
</dbReference>
<dbReference type="EMBL" id="VNJI01000055">
    <property type="protein sequence ID" value="TVY05583.1"/>
    <property type="molecule type" value="Genomic_DNA"/>
</dbReference>
<reference evidence="9 10" key="1">
    <citation type="submission" date="2019-07" db="EMBL/GenBank/DDBJ databases">
        <authorList>
            <person name="Kim J."/>
        </authorList>
    </citation>
    <scope>NUCLEOTIDE SEQUENCE [LARGE SCALE GENOMIC DNA]</scope>
    <source>
        <strain evidence="9 10">JC52</strain>
    </source>
</reference>
<name>A0A559K0C2_9BACL</name>
<proteinExistence type="inferred from homology"/>
<protein>
    <submittedName>
        <fullName evidence="9">GerAB/ArcD/ProY family transporter</fullName>
    </submittedName>
</protein>
<dbReference type="InterPro" id="IPR004761">
    <property type="entry name" value="Spore_GerAB"/>
</dbReference>
<dbReference type="OrthoDB" id="2380240at2"/>
<evidence type="ECO:0000256" key="3">
    <source>
        <dbReference type="ARBA" id="ARBA00022448"/>
    </source>
</evidence>
<evidence type="ECO:0000256" key="1">
    <source>
        <dbReference type="ARBA" id="ARBA00004141"/>
    </source>
</evidence>
<gene>
    <name evidence="9" type="ORF">FPZ49_29290</name>
</gene>
<keyword evidence="10" id="KW-1185">Reference proteome</keyword>
<evidence type="ECO:0000256" key="4">
    <source>
        <dbReference type="ARBA" id="ARBA00022544"/>
    </source>
</evidence>
<evidence type="ECO:0000256" key="8">
    <source>
        <dbReference type="SAM" id="Phobius"/>
    </source>
</evidence>
<evidence type="ECO:0000313" key="9">
    <source>
        <dbReference type="EMBL" id="TVY05583.1"/>
    </source>
</evidence>
<evidence type="ECO:0000313" key="10">
    <source>
        <dbReference type="Proteomes" id="UP000317036"/>
    </source>
</evidence>
<comment type="subcellular location">
    <subcellularLocation>
        <location evidence="1">Membrane</location>
        <topology evidence="1">Multi-pass membrane protein</topology>
    </subcellularLocation>
</comment>
<evidence type="ECO:0000256" key="6">
    <source>
        <dbReference type="ARBA" id="ARBA00022989"/>
    </source>
</evidence>
<dbReference type="GO" id="GO:0009847">
    <property type="term" value="P:spore germination"/>
    <property type="evidence" value="ECO:0007669"/>
    <property type="project" value="InterPro"/>
</dbReference>
<feature type="transmembrane region" description="Helical" evidence="8">
    <location>
        <begin position="47"/>
        <end position="66"/>
    </location>
</feature>
<evidence type="ECO:0000256" key="2">
    <source>
        <dbReference type="ARBA" id="ARBA00007998"/>
    </source>
</evidence>
<feature type="transmembrane region" description="Helical" evidence="8">
    <location>
        <begin position="224"/>
        <end position="244"/>
    </location>
</feature>
<evidence type="ECO:0000256" key="5">
    <source>
        <dbReference type="ARBA" id="ARBA00022692"/>
    </source>
</evidence>